<keyword evidence="2" id="KW-0805">Transcription regulation</keyword>
<dbReference type="Proteomes" id="UP001597387">
    <property type="component" value="Unassembled WGS sequence"/>
</dbReference>
<dbReference type="InterPro" id="IPR013324">
    <property type="entry name" value="RNA_pol_sigma_r3/r4-like"/>
</dbReference>
<evidence type="ECO:0000259" key="6">
    <source>
        <dbReference type="Pfam" id="PF08281"/>
    </source>
</evidence>
<dbReference type="EMBL" id="JBHUHZ010000001">
    <property type="protein sequence ID" value="MFD2162582.1"/>
    <property type="molecule type" value="Genomic_DNA"/>
</dbReference>
<dbReference type="InterPro" id="IPR036388">
    <property type="entry name" value="WH-like_DNA-bd_sf"/>
</dbReference>
<evidence type="ECO:0000313" key="7">
    <source>
        <dbReference type="EMBL" id="MFD2162582.1"/>
    </source>
</evidence>
<dbReference type="CDD" id="cd06171">
    <property type="entry name" value="Sigma70_r4"/>
    <property type="match status" value="1"/>
</dbReference>
<dbReference type="InterPro" id="IPR013325">
    <property type="entry name" value="RNA_pol_sigma_r2"/>
</dbReference>
<evidence type="ECO:0000313" key="8">
    <source>
        <dbReference type="Proteomes" id="UP001597387"/>
    </source>
</evidence>
<evidence type="ECO:0000256" key="4">
    <source>
        <dbReference type="ARBA" id="ARBA00023163"/>
    </source>
</evidence>
<dbReference type="NCBIfam" id="TIGR02985">
    <property type="entry name" value="Sig70_bacteroi1"/>
    <property type="match status" value="1"/>
</dbReference>
<evidence type="ECO:0000256" key="1">
    <source>
        <dbReference type="ARBA" id="ARBA00010641"/>
    </source>
</evidence>
<dbReference type="Pfam" id="PF08281">
    <property type="entry name" value="Sigma70_r4_2"/>
    <property type="match status" value="1"/>
</dbReference>
<dbReference type="NCBIfam" id="TIGR02937">
    <property type="entry name" value="sigma70-ECF"/>
    <property type="match status" value="1"/>
</dbReference>
<dbReference type="Pfam" id="PF04542">
    <property type="entry name" value="Sigma70_r2"/>
    <property type="match status" value="1"/>
</dbReference>
<feature type="domain" description="RNA polymerase sigma-70 region 2" evidence="5">
    <location>
        <begin position="13"/>
        <end position="78"/>
    </location>
</feature>
<evidence type="ECO:0000259" key="5">
    <source>
        <dbReference type="Pfam" id="PF04542"/>
    </source>
</evidence>
<keyword evidence="4" id="KW-0804">Transcription</keyword>
<keyword evidence="8" id="KW-1185">Reference proteome</keyword>
<dbReference type="SUPFAM" id="SSF88659">
    <property type="entry name" value="Sigma3 and sigma4 domains of RNA polymerase sigma factors"/>
    <property type="match status" value="1"/>
</dbReference>
<proteinExistence type="inferred from homology"/>
<dbReference type="PANTHER" id="PTHR43133:SF46">
    <property type="entry name" value="RNA POLYMERASE SIGMA-70 FACTOR ECF SUBFAMILY"/>
    <property type="match status" value="1"/>
</dbReference>
<dbReference type="Gene3D" id="1.10.10.10">
    <property type="entry name" value="Winged helix-like DNA-binding domain superfamily/Winged helix DNA-binding domain"/>
    <property type="match status" value="1"/>
</dbReference>
<sequence length="180" mass="20651">MSLLLDISGFEALFQVNYKPLCAAAYRILQDKDLAEDIVQDIFYKLWENRDSLEINTSLKAYLFKSAINQSINYNKKYRNALSRDLNFGLETGSDINSTADSIDFKETSLRVDAAIKALPEACRTVFILSRYEQLSYKAIAEHLDISVKTVESQMTKALKHLRKWLLLIGIILILNFFNI</sequence>
<comment type="similarity">
    <text evidence="1">Belongs to the sigma-70 factor family. ECF subfamily.</text>
</comment>
<dbReference type="InterPro" id="IPR039425">
    <property type="entry name" value="RNA_pol_sigma-70-like"/>
</dbReference>
<dbReference type="InterPro" id="IPR014284">
    <property type="entry name" value="RNA_pol_sigma-70_dom"/>
</dbReference>
<accession>A0ABW4ZLT1</accession>
<keyword evidence="3" id="KW-0731">Sigma factor</keyword>
<comment type="caution">
    <text evidence="7">The sequence shown here is derived from an EMBL/GenBank/DDBJ whole genome shotgun (WGS) entry which is preliminary data.</text>
</comment>
<reference evidence="8" key="1">
    <citation type="journal article" date="2019" name="Int. J. Syst. Evol. Microbiol.">
        <title>The Global Catalogue of Microorganisms (GCM) 10K type strain sequencing project: providing services to taxonomists for standard genome sequencing and annotation.</title>
        <authorList>
            <consortium name="The Broad Institute Genomics Platform"/>
            <consortium name="The Broad Institute Genome Sequencing Center for Infectious Disease"/>
            <person name="Wu L."/>
            <person name="Ma J."/>
        </authorList>
    </citation>
    <scope>NUCLEOTIDE SEQUENCE [LARGE SCALE GENOMIC DNA]</scope>
    <source>
        <strain evidence="8">KCTC 42217</strain>
    </source>
</reference>
<dbReference type="Gene3D" id="1.10.1740.10">
    <property type="match status" value="1"/>
</dbReference>
<organism evidence="7 8">
    <name type="scientific">Paradesertivirga mongoliensis</name>
    <dbReference type="NCBI Taxonomy" id="2100740"/>
    <lineage>
        <taxon>Bacteria</taxon>
        <taxon>Pseudomonadati</taxon>
        <taxon>Bacteroidota</taxon>
        <taxon>Sphingobacteriia</taxon>
        <taxon>Sphingobacteriales</taxon>
        <taxon>Sphingobacteriaceae</taxon>
        <taxon>Paradesertivirga</taxon>
    </lineage>
</organism>
<evidence type="ECO:0000256" key="2">
    <source>
        <dbReference type="ARBA" id="ARBA00023015"/>
    </source>
</evidence>
<dbReference type="InterPro" id="IPR014327">
    <property type="entry name" value="RNA_pol_sigma70_bacteroid"/>
</dbReference>
<gene>
    <name evidence="7" type="ORF">ACFSJU_09285</name>
</gene>
<protein>
    <submittedName>
        <fullName evidence="7">RNA polymerase sigma-70 factor</fullName>
    </submittedName>
</protein>
<name>A0ABW4ZLT1_9SPHI</name>
<evidence type="ECO:0000256" key="3">
    <source>
        <dbReference type="ARBA" id="ARBA00023082"/>
    </source>
</evidence>
<dbReference type="SUPFAM" id="SSF88946">
    <property type="entry name" value="Sigma2 domain of RNA polymerase sigma factors"/>
    <property type="match status" value="1"/>
</dbReference>
<dbReference type="InterPro" id="IPR007627">
    <property type="entry name" value="RNA_pol_sigma70_r2"/>
</dbReference>
<dbReference type="InterPro" id="IPR013249">
    <property type="entry name" value="RNA_pol_sigma70_r4_t2"/>
</dbReference>
<dbReference type="RefSeq" id="WP_255903323.1">
    <property type="nucleotide sequence ID" value="NZ_JAFMZO010000003.1"/>
</dbReference>
<feature type="domain" description="RNA polymerase sigma factor 70 region 4 type 2" evidence="6">
    <location>
        <begin position="110"/>
        <end position="162"/>
    </location>
</feature>
<dbReference type="PANTHER" id="PTHR43133">
    <property type="entry name" value="RNA POLYMERASE ECF-TYPE SIGMA FACTO"/>
    <property type="match status" value="1"/>
</dbReference>